<dbReference type="Proteomes" id="UP000178783">
    <property type="component" value="Unassembled WGS sequence"/>
</dbReference>
<organism evidence="1 2">
    <name type="scientific">Candidatus Falkowbacteria bacterium RIFCSPLOWO2_02_FULL_45_21</name>
    <dbReference type="NCBI Taxonomy" id="1797989"/>
    <lineage>
        <taxon>Bacteria</taxon>
        <taxon>Candidatus Falkowiibacteriota</taxon>
    </lineage>
</organism>
<sequence length="127" mass="15414">MINSSFTKHNAKIAKIKHVIGNRTYLNHMMYWPAKEYNPFEKEIVDHLKKNDGWFEGYVKRELQDSEFLYKEGLKLKRIDWRKKTNQQMKKVLDNLLKEYRILSCAWYAQYPLDEYFESAVETNLLD</sequence>
<dbReference type="EMBL" id="MFFW01000027">
    <property type="protein sequence ID" value="OGF24321.1"/>
    <property type="molecule type" value="Genomic_DNA"/>
</dbReference>
<dbReference type="AlphaFoldDB" id="A0A1F5SDG9"/>
<proteinExistence type="predicted"/>
<accession>A0A1F5SDG9</accession>
<evidence type="ECO:0000313" key="2">
    <source>
        <dbReference type="Proteomes" id="UP000178783"/>
    </source>
</evidence>
<evidence type="ECO:0000313" key="1">
    <source>
        <dbReference type="EMBL" id="OGF24321.1"/>
    </source>
</evidence>
<gene>
    <name evidence="1" type="ORF">A3H66_01055</name>
</gene>
<reference evidence="1 2" key="1">
    <citation type="journal article" date="2016" name="Nat. Commun.">
        <title>Thousands of microbial genomes shed light on interconnected biogeochemical processes in an aquifer system.</title>
        <authorList>
            <person name="Anantharaman K."/>
            <person name="Brown C.T."/>
            <person name="Hug L.A."/>
            <person name="Sharon I."/>
            <person name="Castelle C.J."/>
            <person name="Probst A.J."/>
            <person name="Thomas B.C."/>
            <person name="Singh A."/>
            <person name="Wilkins M.J."/>
            <person name="Karaoz U."/>
            <person name="Brodie E.L."/>
            <person name="Williams K.H."/>
            <person name="Hubbard S.S."/>
            <person name="Banfield J.F."/>
        </authorList>
    </citation>
    <scope>NUCLEOTIDE SEQUENCE [LARGE SCALE GENOMIC DNA]</scope>
</reference>
<protein>
    <submittedName>
        <fullName evidence="1">Uncharacterized protein</fullName>
    </submittedName>
</protein>
<comment type="caution">
    <text evidence="1">The sequence shown here is derived from an EMBL/GenBank/DDBJ whole genome shotgun (WGS) entry which is preliminary data.</text>
</comment>
<name>A0A1F5SDG9_9BACT</name>
<dbReference type="STRING" id="1797989.A3H66_01055"/>